<sequence>MKKLFQPKNVLISLVAVCAVFSFINFALKTKAASIDAGPLNISYAGTGPIFNETNFAPGDSVTKMLTVTNNGTVAHSFAIAASNVSGSLADYIRIEPEVDGATVWSSTLTELANLPSGSKTVIGSIVPGESKDVKLVAILDKNMTNNQGATVSFDFVTGDEEAEPTPTPPLSGVGPGGVGTTSLGTVFASAFLARTVPRAIVSALPSESVESSPTGALGNEGQVKGTEEGSTKNRSARSWWVLIILPTISLAAGVAFAASLNRNVLVPSVAGASAVVIDRAIYGNFYWPIWVAVGIELIIFIYILYRYFKDLEEDPKAKS</sequence>
<feature type="signal peptide" evidence="3">
    <location>
        <begin position="1"/>
        <end position="27"/>
    </location>
</feature>
<reference evidence="5" key="1">
    <citation type="submission" date="2017-09" db="EMBL/GenBank/DDBJ databases">
        <title>Depth-based differentiation of microbial function through sediment-hosted aquifers and enrichment of novel symbionts in the deep terrestrial subsurface.</title>
        <authorList>
            <person name="Probst A.J."/>
            <person name="Ladd B."/>
            <person name="Jarett J.K."/>
            <person name="Geller-Mcgrath D.E."/>
            <person name="Sieber C.M.K."/>
            <person name="Emerson J.B."/>
            <person name="Anantharaman K."/>
            <person name="Thomas B.C."/>
            <person name="Malmstrom R."/>
            <person name="Stieglmeier M."/>
            <person name="Klingl A."/>
            <person name="Woyke T."/>
            <person name="Ryan C.M."/>
            <person name="Banfield J.F."/>
        </authorList>
    </citation>
    <scope>NUCLEOTIDE SEQUENCE [LARGE SCALE GENOMIC DNA]</scope>
</reference>
<evidence type="ECO:0000313" key="4">
    <source>
        <dbReference type="EMBL" id="PIT97362.1"/>
    </source>
</evidence>
<keyword evidence="3" id="KW-0732">Signal</keyword>
<feature type="transmembrane region" description="Helical" evidence="2">
    <location>
        <begin position="240"/>
        <end position="258"/>
    </location>
</feature>
<keyword evidence="2" id="KW-1133">Transmembrane helix</keyword>
<feature type="region of interest" description="Disordered" evidence="1">
    <location>
        <begin position="209"/>
        <end position="231"/>
    </location>
</feature>
<keyword evidence="2" id="KW-0812">Transmembrane</keyword>
<evidence type="ECO:0000256" key="1">
    <source>
        <dbReference type="SAM" id="MobiDB-lite"/>
    </source>
</evidence>
<feature type="transmembrane region" description="Helical" evidence="2">
    <location>
        <begin position="288"/>
        <end position="309"/>
    </location>
</feature>
<evidence type="ECO:0000313" key="5">
    <source>
        <dbReference type="Proteomes" id="UP000228596"/>
    </source>
</evidence>
<proteinExistence type="predicted"/>
<evidence type="ECO:0000256" key="3">
    <source>
        <dbReference type="SAM" id="SignalP"/>
    </source>
</evidence>
<dbReference type="AlphaFoldDB" id="A0A2M6WX28"/>
<comment type="caution">
    <text evidence="4">The sequence shown here is derived from an EMBL/GenBank/DDBJ whole genome shotgun (WGS) entry which is preliminary data.</text>
</comment>
<name>A0A2M6WX28_9BACT</name>
<organism evidence="4 5">
    <name type="scientific">Candidatus Berkelbacteria bacterium CG10_big_fil_rev_8_21_14_0_10_41_12</name>
    <dbReference type="NCBI Taxonomy" id="1974513"/>
    <lineage>
        <taxon>Bacteria</taxon>
        <taxon>Candidatus Berkelbacteria</taxon>
    </lineage>
</organism>
<evidence type="ECO:0000256" key="2">
    <source>
        <dbReference type="SAM" id="Phobius"/>
    </source>
</evidence>
<dbReference type="Proteomes" id="UP000228596">
    <property type="component" value="Unassembled WGS sequence"/>
</dbReference>
<gene>
    <name evidence="4" type="ORF">COT77_01965</name>
</gene>
<evidence type="ECO:0008006" key="6">
    <source>
        <dbReference type="Google" id="ProtNLM"/>
    </source>
</evidence>
<feature type="chain" id="PRO_5014740408" description="CARDB domain-containing protein" evidence="3">
    <location>
        <begin position="28"/>
        <end position="320"/>
    </location>
</feature>
<protein>
    <recommendedName>
        <fullName evidence="6">CARDB domain-containing protein</fullName>
    </recommendedName>
</protein>
<dbReference type="EMBL" id="PEZV01000017">
    <property type="protein sequence ID" value="PIT97362.1"/>
    <property type="molecule type" value="Genomic_DNA"/>
</dbReference>
<keyword evidence="2" id="KW-0472">Membrane</keyword>
<accession>A0A2M6WX28</accession>